<evidence type="ECO:0000313" key="2">
    <source>
        <dbReference type="EMBL" id="KRM94201.1"/>
    </source>
</evidence>
<dbReference type="InterPro" id="IPR028345">
    <property type="entry name" value="Antibiotic_NAT-like"/>
</dbReference>
<name>A0A0R2D161_9LACO</name>
<reference evidence="2 3" key="1">
    <citation type="journal article" date="2015" name="Genome Announc.">
        <title>Expanding the biotechnology potential of lactobacilli through comparative genomics of 213 strains and associated genera.</title>
        <authorList>
            <person name="Sun Z."/>
            <person name="Harris H.M."/>
            <person name="McCann A."/>
            <person name="Guo C."/>
            <person name="Argimon S."/>
            <person name="Zhang W."/>
            <person name="Yang X."/>
            <person name="Jeffery I.B."/>
            <person name="Cooney J.C."/>
            <person name="Kagawa T.F."/>
            <person name="Liu W."/>
            <person name="Song Y."/>
            <person name="Salvetti E."/>
            <person name="Wrobel A."/>
            <person name="Rasinkangas P."/>
            <person name="Parkhill J."/>
            <person name="Rea M.C."/>
            <person name="O'Sullivan O."/>
            <person name="Ritari J."/>
            <person name="Douillard F.P."/>
            <person name="Paul Ross R."/>
            <person name="Yang R."/>
            <person name="Briner A.E."/>
            <person name="Felis G.E."/>
            <person name="de Vos W.M."/>
            <person name="Barrangou R."/>
            <person name="Klaenhammer T.R."/>
            <person name="Caufield P.W."/>
            <person name="Cui Y."/>
            <person name="Zhang H."/>
            <person name="O'Toole P.W."/>
        </authorList>
    </citation>
    <scope>NUCLEOTIDE SEQUENCE [LARGE SCALE GENOMIC DNA]</scope>
    <source>
        <strain evidence="2 3">DSM 24302</strain>
    </source>
</reference>
<proteinExistence type="inferred from homology"/>
<dbReference type="InterPro" id="IPR006340">
    <property type="entry name" value="DUF436"/>
</dbReference>
<dbReference type="EMBL" id="AYZR01000004">
    <property type="protein sequence ID" value="KRM94201.1"/>
    <property type="molecule type" value="Genomic_DNA"/>
</dbReference>
<dbReference type="RefSeq" id="WP_056977293.1">
    <property type="nucleotide sequence ID" value="NZ_AYZR01000004.1"/>
</dbReference>
<comment type="similarity">
    <text evidence="1">Belongs to the UPF0340 family.</text>
</comment>
<dbReference type="STRING" id="1423802.FC56_GL001149"/>
<dbReference type="PIRSF" id="PIRSF007510">
    <property type="entry name" value="UCP007510"/>
    <property type="match status" value="1"/>
</dbReference>
<dbReference type="HAMAP" id="MF_00800">
    <property type="entry name" value="UPF0340"/>
    <property type="match status" value="1"/>
</dbReference>
<protein>
    <recommendedName>
        <fullName evidence="1">UPF0340 protein FC56_GL001149</fullName>
    </recommendedName>
</protein>
<gene>
    <name evidence="2" type="ORF">FC56_GL001149</name>
</gene>
<comment type="caution">
    <text evidence="2">The sequence shown here is derived from an EMBL/GenBank/DDBJ whole genome shotgun (WGS) entry which is preliminary data.</text>
</comment>
<evidence type="ECO:0000256" key="1">
    <source>
        <dbReference type="HAMAP-Rule" id="MF_00800"/>
    </source>
</evidence>
<evidence type="ECO:0000313" key="3">
    <source>
        <dbReference type="Proteomes" id="UP000051256"/>
    </source>
</evidence>
<organism evidence="2 3">
    <name type="scientific">Lentilactobacillus senioris DSM 24302 = JCM 17472</name>
    <dbReference type="NCBI Taxonomy" id="1423802"/>
    <lineage>
        <taxon>Bacteria</taxon>
        <taxon>Bacillati</taxon>
        <taxon>Bacillota</taxon>
        <taxon>Bacilli</taxon>
        <taxon>Lactobacillales</taxon>
        <taxon>Lactobacillaceae</taxon>
        <taxon>Lentilactobacillus</taxon>
    </lineage>
</organism>
<dbReference type="AlphaFoldDB" id="A0A0R2D161"/>
<dbReference type="Pfam" id="PF04260">
    <property type="entry name" value="DUF436"/>
    <property type="match status" value="1"/>
</dbReference>
<dbReference type="SUPFAM" id="SSF110710">
    <property type="entry name" value="TTHA0583/YokD-like"/>
    <property type="match status" value="1"/>
</dbReference>
<dbReference type="NCBIfam" id="TIGR01440">
    <property type="entry name" value="TIGR01440 family protein"/>
    <property type="match status" value="1"/>
</dbReference>
<accession>A0A0R2D161</accession>
<keyword evidence="3" id="KW-1185">Reference proteome</keyword>
<dbReference type="Proteomes" id="UP000051256">
    <property type="component" value="Unassembled WGS sequence"/>
</dbReference>
<dbReference type="Gene3D" id="3.40.50.10360">
    <property type="entry name" value="Hypothetical protein TT1679"/>
    <property type="match status" value="1"/>
</dbReference>
<dbReference type="PATRIC" id="fig|1423802.4.peg.1165"/>
<sequence>MELADIQADIRRVMDNYFELVNFPKGGLFVVGCSTSMIRGHWMATDSSLQVGEVVFNTLNEYAQKYDFDLAIQGCEHINRSLLMERSTATKHNFEQVTVVPALHAGGATSVAGWQAMNDPVEVEHIVADGGIDIGGTEIGMHVRFVQVPVRLTETKIGGAHVVALTSRPKLVGGQRAKYDFTEANLK</sequence>